<evidence type="ECO:0000313" key="9">
    <source>
        <dbReference type="Proteomes" id="UP000886812"/>
    </source>
</evidence>
<proteinExistence type="inferred from homology"/>
<evidence type="ECO:0000256" key="5">
    <source>
        <dbReference type="ARBA" id="ARBA00023274"/>
    </source>
</evidence>
<evidence type="ECO:0000256" key="6">
    <source>
        <dbReference type="HAMAP-Rule" id="MF_01369"/>
    </source>
</evidence>
<evidence type="ECO:0000256" key="1">
    <source>
        <dbReference type="ARBA" id="ARBA00006700"/>
    </source>
</evidence>
<dbReference type="GO" id="GO:0005840">
    <property type="term" value="C:ribosome"/>
    <property type="evidence" value="ECO:0007669"/>
    <property type="project" value="UniProtKB-KW"/>
</dbReference>
<dbReference type="InterPro" id="IPR001014">
    <property type="entry name" value="Ribosomal_uL23_CS"/>
</dbReference>
<dbReference type="InterPro" id="IPR013025">
    <property type="entry name" value="Ribosomal_uL23-like"/>
</dbReference>
<comment type="subunit">
    <text evidence="6">Part of the 50S ribosomal subunit. Contacts protein L29, and trigger factor when it is bound to the ribosome.</text>
</comment>
<dbReference type="AlphaFoldDB" id="A0A9D1NK88"/>
<name>A0A9D1NK88_9BACT</name>
<protein>
    <recommendedName>
        <fullName evidence="6">Large ribosomal subunit protein uL23</fullName>
    </recommendedName>
</protein>
<dbReference type="EMBL" id="DVOG01000064">
    <property type="protein sequence ID" value="HIV03993.1"/>
    <property type="molecule type" value="Genomic_DNA"/>
</dbReference>
<evidence type="ECO:0000256" key="7">
    <source>
        <dbReference type="RuleBase" id="RU003934"/>
    </source>
</evidence>
<keyword evidence="5 6" id="KW-0687">Ribonucleoprotein</keyword>
<keyword evidence="4 6" id="KW-0689">Ribosomal protein</keyword>
<comment type="similarity">
    <text evidence="1 6 7">Belongs to the universal ribosomal protein uL23 family.</text>
</comment>
<comment type="caution">
    <text evidence="8">The sequence shown here is derived from an EMBL/GenBank/DDBJ whole genome shotgun (WGS) entry which is preliminary data.</text>
</comment>
<evidence type="ECO:0000313" key="8">
    <source>
        <dbReference type="EMBL" id="HIV03993.1"/>
    </source>
</evidence>
<dbReference type="GO" id="GO:0006412">
    <property type="term" value="P:translation"/>
    <property type="evidence" value="ECO:0007669"/>
    <property type="project" value="UniProtKB-UniRule"/>
</dbReference>
<evidence type="ECO:0000256" key="2">
    <source>
        <dbReference type="ARBA" id="ARBA00022730"/>
    </source>
</evidence>
<dbReference type="Pfam" id="PF00276">
    <property type="entry name" value="Ribosomal_L23"/>
    <property type="match status" value="1"/>
</dbReference>
<reference evidence="8" key="2">
    <citation type="journal article" date="2021" name="PeerJ">
        <title>Extensive microbial diversity within the chicken gut microbiome revealed by metagenomics and culture.</title>
        <authorList>
            <person name="Gilroy R."/>
            <person name="Ravi A."/>
            <person name="Getino M."/>
            <person name="Pursley I."/>
            <person name="Horton D.L."/>
            <person name="Alikhan N.F."/>
            <person name="Baker D."/>
            <person name="Gharbi K."/>
            <person name="Hall N."/>
            <person name="Watson M."/>
            <person name="Adriaenssens E.M."/>
            <person name="Foster-Nyarko E."/>
            <person name="Jarju S."/>
            <person name="Secka A."/>
            <person name="Antonio M."/>
            <person name="Oren A."/>
            <person name="Chaudhuri R.R."/>
            <person name="La Ragione R."/>
            <person name="Hildebrand F."/>
            <person name="Pallen M.J."/>
        </authorList>
    </citation>
    <scope>NUCLEOTIDE SEQUENCE</scope>
    <source>
        <strain evidence="8">10669</strain>
    </source>
</reference>
<dbReference type="HAMAP" id="MF_01369_B">
    <property type="entry name" value="Ribosomal_uL23_B"/>
    <property type="match status" value="1"/>
</dbReference>
<organism evidence="8 9">
    <name type="scientific">Candidatus Spyradosoma merdigallinarum</name>
    <dbReference type="NCBI Taxonomy" id="2840950"/>
    <lineage>
        <taxon>Bacteria</taxon>
        <taxon>Pseudomonadati</taxon>
        <taxon>Verrucomicrobiota</taxon>
        <taxon>Opitutia</taxon>
        <taxon>Opitutia incertae sedis</taxon>
        <taxon>Candidatus Spyradosoma</taxon>
    </lineage>
</organism>
<evidence type="ECO:0000256" key="4">
    <source>
        <dbReference type="ARBA" id="ARBA00022980"/>
    </source>
</evidence>
<evidence type="ECO:0000256" key="3">
    <source>
        <dbReference type="ARBA" id="ARBA00022884"/>
    </source>
</evidence>
<dbReference type="Gene3D" id="3.30.70.330">
    <property type="match status" value="1"/>
</dbReference>
<dbReference type="InterPro" id="IPR012678">
    <property type="entry name" value="Ribosomal_uL23/eL15/eS24_sf"/>
</dbReference>
<sequence>MKPAYSVIKRPLVSEKTAALAENNKYVFEIYPCAGRKDVAAAVEAQFKVSVTRVNILNVKGKRKMSRTKRGEIIKAPDVKKAIVTLKKGDKIEII</sequence>
<dbReference type="GO" id="GO:0003735">
    <property type="term" value="F:structural constituent of ribosome"/>
    <property type="evidence" value="ECO:0007669"/>
    <property type="project" value="InterPro"/>
</dbReference>
<dbReference type="GO" id="GO:1990904">
    <property type="term" value="C:ribonucleoprotein complex"/>
    <property type="evidence" value="ECO:0007669"/>
    <property type="project" value="UniProtKB-KW"/>
</dbReference>
<reference evidence="8" key="1">
    <citation type="submission" date="2020-10" db="EMBL/GenBank/DDBJ databases">
        <authorList>
            <person name="Gilroy R."/>
        </authorList>
    </citation>
    <scope>NUCLEOTIDE SEQUENCE</scope>
    <source>
        <strain evidence="8">10669</strain>
    </source>
</reference>
<gene>
    <name evidence="6 8" type="primary">rplW</name>
    <name evidence="8" type="ORF">IAC75_02445</name>
</gene>
<dbReference type="PROSITE" id="PS00050">
    <property type="entry name" value="RIBOSOMAL_L23"/>
    <property type="match status" value="1"/>
</dbReference>
<comment type="function">
    <text evidence="6">One of the early assembly proteins it binds 23S rRNA. One of the proteins that surrounds the polypeptide exit tunnel on the outside of the ribosome. Forms the main docking site for trigger factor binding to the ribosome.</text>
</comment>
<keyword evidence="3 6" id="KW-0694">RNA-binding</keyword>
<dbReference type="NCBIfam" id="NF004363">
    <property type="entry name" value="PRK05738.2-4"/>
    <property type="match status" value="1"/>
</dbReference>
<dbReference type="InterPro" id="IPR012677">
    <property type="entry name" value="Nucleotide-bd_a/b_plait_sf"/>
</dbReference>
<dbReference type="GO" id="GO:0019843">
    <property type="term" value="F:rRNA binding"/>
    <property type="evidence" value="ECO:0007669"/>
    <property type="project" value="UniProtKB-UniRule"/>
</dbReference>
<keyword evidence="2 6" id="KW-0699">rRNA-binding</keyword>
<dbReference type="Proteomes" id="UP000886812">
    <property type="component" value="Unassembled WGS sequence"/>
</dbReference>
<accession>A0A9D1NK88</accession>
<dbReference type="SUPFAM" id="SSF54189">
    <property type="entry name" value="Ribosomal proteins S24e, L23 and L15e"/>
    <property type="match status" value="1"/>
</dbReference>